<name>A0ABT4BBV9_9ACTN</name>
<organism evidence="2 3">
    <name type="scientific">Paractinoplanes pyxinae</name>
    <dbReference type="NCBI Taxonomy" id="2997416"/>
    <lineage>
        <taxon>Bacteria</taxon>
        <taxon>Bacillati</taxon>
        <taxon>Actinomycetota</taxon>
        <taxon>Actinomycetes</taxon>
        <taxon>Micromonosporales</taxon>
        <taxon>Micromonosporaceae</taxon>
        <taxon>Paractinoplanes</taxon>
    </lineage>
</organism>
<proteinExistence type="predicted"/>
<evidence type="ECO:0000256" key="1">
    <source>
        <dbReference type="SAM" id="MobiDB-lite"/>
    </source>
</evidence>
<feature type="region of interest" description="Disordered" evidence="1">
    <location>
        <begin position="15"/>
        <end position="36"/>
    </location>
</feature>
<evidence type="ECO:0000313" key="2">
    <source>
        <dbReference type="EMBL" id="MCY1144009.1"/>
    </source>
</evidence>
<comment type="caution">
    <text evidence="2">The sequence shown here is derived from an EMBL/GenBank/DDBJ whole genome shotgun (WGS) entry which is preliminary data.</text>
</comment>
<sequence length="410" mass="43158">MADDAVGIDEFGLKFFPHDGSEPGEPDMSRDSSNAGEVALSLRNANDTVAAEQGRLDETSRRLTVALDQISEASDGTGRREVIGTLLEARLGLESIYRAGLRLDELTHAVERLAEALAGHAGGPAGVSAEAGPSRAVPSGHLDEAVGHVVRFTQDVWKEPADQSDATSADDAASLGSLPHVVWDREAPLRSLLPEMAVVEDRARTLNDPELRNVHGEAARDIIDALRLGVRGLLVSRPNLDRLPAFVLNDQPASALQSLAEGIDSAASAQGLAWPPADVGQAASVLSDLSFFFRCAATQAENAPSLPTALLTDTLRGIEQRCDALLTRWQPEFAEPIGRATAARDEPGARSRIGSVFSGAALIISLLQGPGALLDLPDDLADLASVIAAAAITLWSILSDFMALIDALLS</sequence>
<accession>A0ABT4BBV9</accession>
<dbReference type="EMBL" id="JAPNTZ010000018">
    <property type="protein sequence ID" value="MCY1144009.1"/>
    <property type="molecule type" value="Genomic_DNA"/>
</dbReference>
<keyword evidence="3" id="KW-1185">Reference proteome</keyword>
<reference evidence="2" key="1">
    <citation type="submission" date="2022-11" db="EMBL/GenBank/DDBJ databases">
        <authorList>
            <person name="Somphong A."/>
            <person name="Phongsopitanun W."/>
        </authorList>
    </citation>
    <scope>NUCLEOTIDE SEQUENCE</scope>
    <source>
        <strain evidence="2">Pm04-4</strain>
    </source>
</reference>
<evidence type="ECO:0000313" key="3">
    <source>
        <dbReference type="Proteomes" id="UP001151002"/>
    </source>
</evidence>
<dbReference type="RefSeq" id="WP_267568563.1">
    <property type="nucleotide sequence ID" value="NZ_JAPNTZ010000018.1"/>
</dbReference>
<dbReference type="Proteomes" id="UP001151002">
    <property type="component" value="Unassembled WGS sequence"/>
</dbReference>
<gene>
    <name evidence="2" type="ORF">OWR29_38950</name>
</gene>
<protein>
    <submittedName>
        <fullName evidence="2">Uncharacterized protein</fullName>
    </submittedName>
</protein>